<keyword evidence="7" id="KW-0443">Lipid metabolism</keyword>
<evidence type="ECO:0000256" key="13">
    <source>
        <dbReference type="ARBA" id="ARBA00038987"/>
    </source>
</evidence>
<dbReference type="Proteomes" id="UP000492821">
    <property type="component" value="Unassembled WGS sequence"/>
</dbReference>
<evidence type="ECO:0000256" key="6">
    <source>
        <dbReference type="ARBA" id="ARBA00023136"/>
    </source>
</evidence>
<dbReference type="WBParaSite" id="Pan_g8099.t1">
    <property type="protein sequence ID" value="Pan_g8099.t1"/>
    <property type="gene ID" value="Pan_g8099"/>
</dbReference>
<dbReference type="FunFam" id="1.20.120.1760:FF:000002">
    <property type="entry name" value="Choline/ethanolamine phosphotransferase 1"/>
    <property type="match status" value="1"/>
</dbReference>
<feature type="transmembrane region" description="Helical" evidence="17">
    <location>
        <begin position="207"/>
        <end position="225"/>
    </location>
</feature>
<keyword evidence="8" id="KW-1208">Phospholipid metabolism</keyword>
<evidence type="ECO:0000256" key="2">
    <source>
        <dbReference type="ARBA" id="ARBA00010441"/>
    </source>
</evidence>
<dbReference type="Gene3D" id="1.20.120.1760">
    <property type="match status" value="1"/>
</dbReference>
<dbReference type="GO" id="GO:0004142">
    <property type="term" value="F:diacylglycerol cholinephosphotransferase activity"/>
    <property type="evidence" value="ECO:0007669"/>
    <property type="project" value="UniProtKB-EC"/>
</dbReference>
<dbReference type="PANTHER" id="PTHR10414:SF41">
    <property type="entry name" value="CHOLINE_ETHANOLAMINEPHOSPHOTRANSFERASE 1-LIKE"/>
    <property type="match status" value="1"/>
</dbReference>
<feature type="transmembrane region" description="Helical" evidence="17">
    <location>
        <begin position="374"/>
        <end position="392"/>
    </location>
</feature>
<feature type="transmembrane region" description="Helical" evidence="17">
    <location>
        <begin position="177"/>
        <end position="201"/>
    </location>
</feature>
<dbReference type="InterPro" id="IPR043130">
    <property type="entry name" value="CDP-OH_PTrfase_TM_dom"/>
</dbReference>
<keyword evidence="4 17" id="KW-0812">Transmembrane</keyword>
<evidence type="ECO:0000256" key="12">
    <source>
        <dbReference type="ARBA" id="ARBA00037890"/>
    </source>
</evidence>
<evidence type="ECO:0000256" key="15">
    <source>
        <dbReference type="RuleBase" id="RU003750"/>
    </source>
</evidence>
<evidence type="ECO:0000256" key="16">
    <source>
        <dbReference type="SAM" id="MobiDB-lite"/>
    </source>
</evidence>
<keyword evidence="7" id="KW-0594">Phospholipid biosynthesis</keyword>
<feature type="compositionally biased region" description="Polar residues" evidence="16">
    <location>
        <begin position="30"/>
        <end position="56"/>
    </location>
</feature>
<dbReference type="InterPro" id="IPR048254">
    <property type="entry name" value="CDP_ALCOHOL_P_TRANSF_CS"/>
</dbReference>
<dbReference type="Pfam" id="PF01066">
    <property type="entry name" value="CDP-OH_P_transf"/>
    <property type="match status" value="1"/>
</dbReference>
<dbReference type="InterPro" id="IPR000462">
    <property type="entry name" value="CDP-OH_P_trans"/>
</dbReference>
<protein>
    <recommendedName>
        <fullName evidence="13">diacylglycerol cholinephosphotransferase</fullName>
        <ecNumber evidence="13">2.7.8.2</ecNumber>
    </recommendedName>
</protein>
<comment type="catalytic activity">
    <reaction evidence="9">
        <text>1-hexadecanoyl-2-(4Z,7Z,10Z,13Z,16Z,19Z-docosahexaenoyl)-sn-glycerol + CDP-choline = 1-hexadecanoyl-2-(4Z,7Z,10Z,13Z,16Z,19Z-docosahexaenoyl)-sn-glycero-3-phosphocholine + CMP + H(+)</text>
        <dbReference type="Rhea" id="RHEA:54332"/>
        <dbReference type="ChEBI" id="CHEBI:15378"/>
        <dbReference type="ChEBI" id="CHEBI:58779"/>
        <dbReference type="ChEBI" id="CHEBI:60377"/>
        <dbReference type="ChEBI" id="CHEBI:74963"/>
        <dbReference type="ChEBI" id="CHEBI:82949"/>
    </reaction>
    <physiologicalReaction direction="left-to-right" evidence="9">
        <dbReference type="Rhea" id="RHEA:54333"/>
    </physiologicalReaction>
</comment>
<dbReference type="GO" id="GO:0006646">
    <property type="term" value="P:phosphatidylethanolamine biosynthetic process"/>
    <property type="evidence" value="ECO:0007669"/>
    <property type="project" value="TreeGrafter"/>
</dbReference>
<evidence type="ECO:0000256" key="1">
    <source>
        <dbReference type="ARBA" id="ARBA00004141"/>
    </source>
</evidence>
<dbReference type="InterPro" id="IPR014472">
    <property type="entry name" value="CHOPT"/>
</dbReference>
<proteinExistence type="inferred from homology"/>
<comment type="similarity">
    <text evidence="2 15">Belongs to the CDP-alcohol phosphatidyltransferase class-I family.</text>
</comment>
<dbReference type="EC" id="2.7.8.2" evidence="13"/>
<evidence type="ECO:0000256" key="3">
    <source>
        <dbReference type="ARBA" id="ARBA00022679"/>
    </source>
</evidence>
<evidence type="ECO:0000256" key="9">
    <source>
        <dbReference type="ARBA" id="ARBA00036100"/>
    </source>
</evidence>
<keyword evidence="18" id="KW-1185">Reference proteome</keyword>
<dbReference type="GO" id="GO:0004307">
    <property type="term" value="F:ethanolaminephosphotransferase activity"/>
    <property type="evidence" value="ECO:0007669"/>
    <property type="project" value="TreeGrafter"/>
</dbReference>
<evidence type="ECO:0000256" key="10">
    <source>
        <dbReference type="ARBA" id="ARBA00036651"/>
    </source>
</evidence>
<comment type="catalytic activity">
    <reaction evidence="11">
        <text>1-hexadecanoyl-2-(9Z-octadecenoyl)-sn-glycerol + CDP-choline = 1-hexadecanoyl-2-(9Z-octadecenoyl)-sn-glycero-3-phosphocholine + CMP + H(+)</text>
        <dbReference type="Rhea" id="RHEA:54244"/>
        <dbReference type="ChEBI" id="CHEBI:15378"/>
        <dbReference type="ChEBI" id="CHEBI:58779"/>
        <dbReference type="ChEBI" id="CHEBI:60377"/>
        <dbReference type="ChEBI" id="CHEBI:73001"/>
        <dbReference type="ChEBI" id="CHEBI:75466"/>
    </reaction>
    <physiologicalReaction direction="left-to-right" evidence="11">
        <dbReference type="Rhea" id="RHEA:54245"/>
    </physiologicalReaction>
</comment>
<evidence type="ECO:0000256" key="17">
    <source>
        <dbReference type="SAM" id="Phobius"/>
    </source>
</evidence>
<evidence type="ECO:0000256" key="5">
    <source>
        <dbReference type="ARBA" id="ARBA00022989"/>
    </source>
</evidence>
<dbReference type="AlphaFoldDB" id="A0A7E4WAK1"/>
<dbReference type="PROSITE" id="PS00379">
    <property type="entry name" value="CDP_ALCOHOL_P_TRANSF"/>
    <property type="match status" value="1"/>
</dbReference>
<keyword evidence="5 17" id="KW-1133">Transmembrane helix</keyword>
<reference evidence="18" key="1">
    <citation type="journal article" date="2013" name="Genetics">
        <title>The draft genome and transcriptome of Panagrellus redivivus are shaped by the harsh demands of a free-living lifestyle.</title>
        <authorList>
            <person name="Srinivasan J."/>
            <person name="Dillman A.R."/>
            <person name="Macchietto M.G."/>
            <person name="Heikkinen L."/>
            <person name="Lakso M."/>
            <person name="Fracchia K.M."/>
            <person name="Antoshechkin I."/>
            <person name="Mortazavi A."/>
            <person name="Wong G."/>
            <person name="Sternberg P.W."/>
        </authorList>
    </citation>
    <scope>NUCLEOTIDE SEQUENCE [LARGE SCALE GENOMIC DNA]</scope>
    <source>
        <strain evidence="18">MT8872</strain>
    </source>
</reference>
<evidence type="ECO:0000313" key="19">
    <source>
        <dbReference type="WBParaSite" id="Pan_g8099.t1"/>
    </source>
</evidence>
<dbReference type="GO" id="GO:0005794">
    <property type="term" value="C:Golgi apparatus"/>
    <property type="evidence" value="ECO:0007669"/>
    <property type="project" value="TreeGrafter"/>
</dbReference>
<name>A0A7E4WAK1_PANRE</name>
<feature type="compositionally biased region" description="Polar residues" evidence="16">
    <location>
        <begin position="1"/>
        <end position="13"/>
    </location>
</feature>
<comment type="pathway">
    <text evidence="12">Phospholipid metabolism; phosphatidylcholine biosynthesis; phosphatidylcholine from phosphocholine: step 2/2.</text>
</comment>
<feature type="region of interest" description="Disordered" evidence="16">
    <location>
        <begin position="1"/>
        <end position="59"/>
    </location>
</feature>
<evidence type="ECO:0000256" key="4">
    <source>
        <dbReference type="ARBA" id="ARBA00022692"/>
    </source>
</evidence>
<accession>A0A7E4WAK1</accession>
<feature type="transmembrane region" description="Helical" evidence="17">
    <location>
        <begin position="306"/>
        <end position="325"/>
    </location>
</feature>
<comment type="subcellular location">
    <subcellularLocation>
        <location evidence="1">Membrane</location>
        <topology evidence="1">Multi-pass membrane protein</topology>
    </subcellularLocation>
</comment>
<feature type="transmembrane region" description="Helical" evidence="17">
    <location>
        <begin position="337"/>
        <end position="354"/>
    </location>
</feature>
<dbReference type="PANTHER" id="PTHR10414">
    <property type="entry name" value="ETHANOLAMINEPHOSPHOTRANSFERASE"/>
    <property type="match status" value="1"/>
</dbReference>
<reference evidence="19" key="2">
    <citation type="submission" date="2020-10" db="UniProtKB">
        <authorList>
            <consortium name="WormBaseParasite"/>
        </authorList>
    </citation>
    <scope>IDENTIFICATION</scope>
</reference>
<feature type="transmembrane region" description="Helical" evidence="17">
    <location>
        <begin position="404"/>
        <end position="424"/>
    </location>
</feature>
<feature type="transmembrane region" description="Helical" evidence="17">
    <location>
        <begin position="270"/>
        <end position="286"/>
    </location>
</feature>
<keyword evidence="6 17" id="KW-0472">Membrane</keyword>
<dbReference type="GO" id="GO:0005789">
    <property type="term" value="C:endoplasmic reticulum membrane"/>
    <property type="evidence" value="ECO:0007669"/>
    <property type="project" value="TreeGrafter"/>
</dbReference>
<evidence type="ECO:0000256" key="8">
    <source>
        <dbReference type="ARBA" id="ARBA00023264"/>
    </source>
</evidence>
<evidence type="ECO:0000313" key="18">
    <source>
        <dbReference type="Proteomes" id="UP000492821"/>
    </source>
</evidence>
<feature type="transmembrane region" description="Helical" evidence="17">
    <location>
        <begin position="460"/>
        <end position="480"/>
    </location>
</feature>
<keyword evidence="7" id="KW-0444">Lipid biosynthesis</keyword>
<keyword evidence="3 15" id="KW-0808">Transferase</keyword>
<evidence type="ECO:0000256" key="7">
    <source>
        <dbReference type="ARBA" id="ARBA00023209"/>
    </source>
</evidence>
<evidence type="ECO:0000256" key="14">
    <source>
        <dbReference type="ARBA" id="ARBA00048570"/>
    </source>
</evidence>
<evidence type="ECO:0000256" key="11">
    <source>
        <dbReference type="ARBA" id="ARBA00036890"/>
    </source>
</evidence>
<comment type="catalytic activity">
    <reaction evidence="14">
        <text>CDP-choline + a 1,2-diacyl-sn-glycerol = a 1,2-diacyl-sn-glycero-3-phosphocholine + CMP + H(+)</text>
        <dbReference type="Rhea" id="RHEA:32939"/>
        <dbReference type="ChEBI" id="CHEBI:15378"/>
        <dbReference type="ChEBI" id="CHEBI:17815"/>
        <dbReference type="ChEBI" id="CHEBI:57643"/>
        <dbReference type="ChEBI" id="CHEBI:58779"/>
        <dbReference type="ChEBI" id="CHEBI:60377"/>
        <dbReference type="EC" id="2.7.8.2"/>
    </reaction>
    <physiologicalReaction direction="left-to-right" evidence="14">
        <dbReference type="Rhea" id="RHEA:32940"/>
    </physiologicalReaction>
</comment>
<comment type="catalytic activity">
    <reaction evidence="10">
        <text>1,2-dioctanoyl-sn-glycerol + CDP-choline = 1,2-dioctanoyl-sn-glycero-3-phosphocholine + CMP + H(+)</text>
        <dbReference type="Rhea" id="RHEA:54232"/>
        <dbReference type="ChEBI" id="CHEBI:15378"/>
        <dbReference type="ChEBI" id="CHEBI:58779"/>
        <dbReference type="ChEBI" id="CHEBI:60377"/>
        <dbReference type="ChEBI" id="CHEBI:76979"/>
        <dbReference type="ChEBI" id="CHEBI:78228"/>
    </reaction>
    <physiologicalReaction direction="left-to-right" evidence="10">
        <dbReference type="Rhea" id="RHEA:54233"/>
    </physiologicalReaction>
</comment>
<sequence length="519" mass="57201">MSETSLPSATTPNECPVAGRQLQILPLDSPTGSGAPTAQQPNQNPRNHSLPTSRSTPVLLPVDDYVPCVEDIDDNDDQSPLIKTESKMVTNTRARYQYSGTPVRGGTSPPKRRALDAVASLWRGYIESDCVLSAMEIRRLGDHKYSATDVSWLDELCMKKFWDKCVLLCPMWLAPNLITLTGLLINLTTMLILSSFCWSATETAPSWAYFIAALGLFLYQTLDAIDGKQARRTNSSSPLGELFDHGCDSVSQVFVTLNICQAMQLGDQHYIVMFVAVFSMVVFYAAHWSTYCTGQLRFAKFDVTEAQMTVIGVLVTTGIFGPSFWSFKLLGLPFKTLVIGSSMVMVLWQMGGYAKVILNEGSGKNGSTVADTSVLSPLFPLLAVVLPFCMIYSKSTTGVFDANITLFCLCFGAVAAKAANRLIIAHMSRSELSLWDWIYLSPLAMMLNQYYDFYVDEYKLLIVATLYAYFSLFLYCIIICEQFCQYLHINIFSLAPVAGASNGPATRKASAAGGAHKQR</sequence>
<organism evidence="18 19">
    <name type="scientific">Panagrellus redivivus</name>
    <name type="common">Microworm</name>
    <dbReference type="NCBI Taxonomy" id="6233"/>
    <lineage>
        <taxon>Eukaryota</taxon>
        <taxon>Metazoa</taxon>
        <taxon>Ecdysozoa</taxon>
        <taxon>Nematoda</taxon>
        <taxon>Chromadorea</taxon>
        <taxon>Rhabditida</taxon>
        <taxon>Tylenchina</taxon>
        <taxon>Panagrolaimomorpha</taxon>
        <taxon>Panagrolaimoidea</taxon>
        <taxon>Panagrolaimidae</taxon>
        <taxon>Panagrellus</taxon>
    </lineage>
</organism>